<proteinExistence type="predicted"/>
<feature type="domain" description="DUF5017" evidence="1">
    <location>
        <begin position="24"/>
        <end position="207"/>
    </location>
</feature>
<gene>
    <name evidence="2" type="ORF">LZZ85_19695</name>
</gene>
<reference evidence="2" key="1">
    <citation type="submission" date="2022-01" db="EMBL/GenBank/DDBJ databases">
        <authorList>
            <person name="Jo J.-H."/>
            <person name="Im W.-T."/>
        </authorList>
    </citation>
    <scope>NUCLEOTIDE SEQUENCE</scope>
    <source>
        <strain evidence="2">NA20</strain>
    </source>
</reference>
<dbReference type="EMBL" id="JAKLTR010000014">
    <property type="protein sequence ID" value="MCG2616534.1"/>
    <property type="molecule type" value="Genomic_DNA"/>
</dbReference>
<dbReference type="InterPro" id="IPR032185">
    <property type="entry name" value="DUF5017"/>
</dbReference>
<accession>A0ABS9KW16</accession>
<evidence type="ECO:0000313" key="2">
    <source>
        <dbReference type="EMBL" id="MCG2616534.1"/>
    </source>
</evidence>
<keyword evidence="3" id="KW-1185">Reference proteome</keyword>
<evidence type="ECO:0000259" key="1">
    <source>
        <dbReference type="Pfam" id="PF16409"/>
    </source>
</evidence>
<comment type="caution">
    <text evidence="2">The sequence shown here is derived from an EMBL/GenBank/DDBJ whole genome shotgun (WGS) entry which is preliminary data.</text>
</comment>
<dbReference type="Pfam" id="PF16409">
    <property type="entry name" value="DUF5017"/>
    <property type="match status" value="1"/>
</dbReference>
<organism evidence="2 3">
    <name type="scientific">Terrimonas ginsenosidimutans</name>
    <dbReference type="NCBI Taxonomy" id="2908004"/>
    <lineage>
        <taxon>Bacteria</taxon>
        <taxon>Pseudomonadati</taxon>
        <taxon>Bacteroidota</taxon>
        <taxon>Chitinophagia</taxon>
        <taxon>Chitinophagales</taxon>
        <taxon>Chitinophagaceae</taxon>
        <taxon>Terrimonas</taxon>
    </lineage>
</organism>
<protein>
    <submittedName>
        <fullName evidence="2">DUF5017 domain-containing protein</fullName>
    </submittedName>
</protein>
<dbReference type="RefSeq" id="WP_237875072.1">
    <property type="nucleotide sequence ID" value="NZ_JAKLTR010000014.1"/>
</dbReference>
<sequence length="315" mass="34304">MQKNTTTNILTGISLMMLIFIQTSCTKDLEVNGGVPDLKVSLPAATFKVGEPVLFQFEGDAGLISFFSGEVFHDYEYRSGRTLEQGTLNMSFNTNVQYGTQANQFSVQASSDFNGNYTSFDNVRQATWTDITNRFTIATATTYVPSGAKDITDLIQEGKPLYLAFKYIYRPSAQNGLRRTWRVQNFNLSSTTASLGTQVIGNMTTSGFTTVDQNPQTEPTATTISATTISLVGTAVTPSTLTSETWVITKGFSTGKVDLGPDRPVAIKGIADAKLTGYAHVYEKPGTYKAYFISANANIDAKKETIQSVDVIIQP</sequence>
<evidence type="ECO:0000313" key="3">
    <source>
        <dbReference type="Proteomes" id="UP001165367"/>
    </source>
</evidence>
<name>A0ABS9KW16_9BACT</name>
<dbReference type="Proteomes" id="UP001165367">
    <property type="component" value="Unassembled WGS sequence"/>
</dbReference>